<dbReference type="PROSITE" id="PS00018">
    <property type="entry name" value="EF_HAND_1"/>
    <property type="match status" value="1"/>
</dbReference>
<accession>A0A1G7WUJ3</accession>
<dbReference type="SUPFAM" id="SSF47473">
    <property type="entry name" value="EF-hand"/>
    <property type="match status" value="1"/>
</dbReference>
<dbReference type="SMART" id="SM00054">
    <property type="entry name" value="EFh"/>
    <property type="match status" value="2"/>
</dbReference>
<dbReference type="STRING" id="218672.SAMN04489759_11196"/>
<dbReference type="InterPro" id="IPR002048">
    <property type="entry name" value="EF_hand_dom"/>
</dbReference>
<dbReference type="PROSITE" id="PS50222">
    <property type="entry name" value="EF_HAND_2"/>
    <property type="match status" value="1"/>
</dbReference>
<protein>
    <submittedName>
        <fullName evidence="3">EF hand</fullName>
    </submittedName>
</protein>
<dbReference type="RefSeq" id="WP_067627155.1">
    <property type="nucleotide sequence ID" value="NZ_FNBP01000011.1"/>
</dbReference>
<dbReference type="InterPro" id="IPR011992">
    <property type="entry name" value="EF-hand-dom_pair"/>
</dbReference>
<dbReference type="EMBL" id="FNBP01000011">
    <property type="protein sequence ID" value="SDG75625.1"/>
    <property type="molecule type" value="Genomic_DNA"/>
</dbReference>
<feature type="region of interest" description="Disordered" evidence="1">
    <location>
        <begin position="147"/>
        <end position="183"/>
    </location>
</feature>
<feature type="domain" description="EF-hand" evidence="2">
    <location>
        <begin position="132"/>
        <end position="167"/>
    </location>
</feature>
<dbReference type="InterPro" id="IPR018247">
    <property type="entry name" value="EF_Hand_1_Ca_BS"/>
</dbReference>
<name>A0A1G7WUJ3_9RHOB</name>
<dbReference type="GO" id="GO:0005509">
    <property type="term" value="F:calcium ion binding"/>
    <property type="evidence" value="ECO:0007669"/>
    <property type="project" value="InterPro"/>
</dbReference>
<evidence type="ECO:0000259" key="2">
    <source>
        <dbReference type="PROSITE" id="PS50222"/>
    </source>
</evidence>
<dbReference type="AlphaFoldDB" id="A0A1G7WUJ3"/>
<reference evidence="4" key="1">
    <citation type="submission" date="2016-10" db="EMBL/GenBank/DDBJ databases">
        <authorList>
            <person name="Varghese N."/>
            <person name="Submissions S."/>
        </authorList>
    </citation>
    <scope>NUCLEOTIDE SEQUENCE [LARGE SCALE GENOMIC DNA]</scope>
    <source>
        <strain evidence="4">DSM 16477</strain>
    </source>
</reference>
<feature type="region of interest" description="Disordered" evidence="1">
    <location>
        <begin position="26"/>
        <end position="47"/>
    </location>
</feature>
<proteinExistence type="predicted"/>
<organism evidence="3 4">
    <name type="scientific">Sulfitobacter delicatus</name>
    <dbReference type="NCBI Taxonomy" id="218672"/>
    <lineage>
        <taxon>Bacteria</taxon>
        <taxon>Pseudomonadati</taxon>
        <taxon>Pseudomonadota</taxon>
        <taxon>Alphaproteobacteria</taxon>
        <taxon>Rhodobacterales</taxon>
        <taxon>Roseobacteraceae</taxon>
        <taxon>Sulfitobacter</taxon>
    </lineage>
</organism>
<evidence type="ECO:0000313" key="4">
    <source>
        <dbReference type="Proteomes" id="UP000199399"/>
    </source>
</evidence>
<dbReference type="Gene3D" id="1.10.238.10">
    <property type="entry name" value="EF-hand"/>
    <property type="match status" value="1"/>
</dbReference>
<dbReference type="OrthoDB" id="5470953at2"/>
<keyword evidence="4" id="KW-1185">Reference proteome</keyword>
<gene>
    <name evidence="3" type="ORF">SAMN04489759_11196</name>
</gene>
<evidence type="ECO:0000256" key="1">
    <source>
        <dbReference type="SAM" id="MobiDB-lite"/>
    </source>
</evidence>
<dbReference type="Pfam" id="PF13202">
    <property type="entry name" value="EF-hand_5"/>
    <property type="match status" value="2"/>
</dbReference>
<feature type="compositionally biased region" description="Polar residues" evidence="1">
    <location>
        <begin position="165"/>
        <end position="174"/>
    </location>
</feature>
<evidence type="ECO:0000313" key="3">
    <source>
        <dbReference type="EMBL" id="SDG75625.1"/>
    </source>
</evidence>
<sequence>MRNEKQEIIALGVVIAVGMAQTAFAESDGAADSKPDSGNMSGMAMGDGDNQMGMMGGDMMPMMRKMMKMHAAMMGGQGNMMGMMDRDMMSTMMSGGQPHEMAAQMSEKMREFDANSDGALTLDEFEALHMDAMRARMVDRFQHLDADGNGQISQDEMEDAGTRMSKMNGTSTGTDMEGHHDSE</sequence>
<dbReference type="Proteomes" id="UP000199399">
    <property type="component" value="Unassembled WGS sequence"/>
</dbReference>